<evidence type="ECO:0000313" key="3">
    <source>
        <dbReference type="Proteomes" id="UP000002770"/>
    </source>
</evidence>
<keyword evidence="1" id="KW-0812">Transmembrane</keyword>
<feature type="transmembrane region" description="Helical" evidence="1">
    <location>
        <begin position="172"/>
        <end position="198"/>
    </location>
</feature>
<dbReference type="eggNOG" id="ENOG5032WTS">
    <property type="taxonomic scope" value="Bacteria"/>
</dbReference>
<dbReference type="STRING" id="658187.LDG_5030"/>
<dbReference type="HOGENOM" id="CLU_115328_0_0_6"/>
<reference evidence="2 3" key="1">
    <citation type="journal article" date="2011" name="BMC Genomics">
        <title>Insight into cross-talk between intra-amoebal pathogens.</title>
        <authorList>
            <person name="Gimenez G."/>
            <person name="Bertelli C."/>
            <person name="Moliner C."/>
            <person name="Robert C."/>
            <person name="Raoult D."/>
            <person name="Fournier P.E."/>
            <person name="Greub G."/>
        </authorList>
    </citation>
    <scope>NUCLEOTIDE SEQUENCE [LARGE SCALE GENOMIC DNA]</scope>
    <source>
        <strain evidence="2 3">LLAP12</strain>
    </source>
</reference>
<gene>
    <name evidence="2" type="ORF">LDG_5030</name>
</gene>
<evidence type="ECO:0000256" key="1">
    <source>
        <dbReference type="SAM" id="Phobius"/>
    </source>
</evidence>
<protein>
    <recommendedName>
        <fullName evidence="4">Yip1 domain-containing protein</fullName>
    </recommendedName>
</protein>
<proteinExistence type="predicted"/>
<dbReference type="EMBL" id="JH413793">
    <property type="protein sequence ID" value="EHL32792.1"/>
    <property type="molecule type" value="Genomic_DNA"/>
</dbReference>
<keyword evidence="3" id="KW-1185">Reference proteome</keyword>
<feature type="transmembrane region" description="Helical" evidence="1">
    <location>
        <begin position="55"/>
        <end position="77"/>
    </location>
</feature>
<organism evidence="2 3">
    <name type="scientific">Legionella drancourtii LLAP12</name>
    <dbReference type="NCBI Taxonomy" id="658187"/>
    <lineage>
        <taxon>Bacteria</taxon>
        <taxon>Pseudomonadati</taxon>
        <taxon>Pseudomonadota</taxon>
        <taxon>Gammaproteobacteria</taxon>
        <taxon>Legionellales</taxon>
        <taxon>Legionellaceae</taxon>
        <taxon>Legionella</taxon>
    </lineage>
</organism>
<keyword evidence="1" id="KW-0472">Membrane</keyword>
<feature type="transmembrane region" description="Helical" evidence="1">
    <location>
        <begin position="210"/>
        <end position="233"/>
    </location>
</feature>
<sequence>MNKEQERLLNMRREHKISESDYLMLANALNKKSTYWGIENSLLVNPFQKIAGFKALILGLVLMVVMSVVGSYANVYYDGALAFIFPLGIKTSVAPSFFLLLYQNLVICLTLSILFLVSSFVCRQKRIRYIDFFGTVFLSRYPLFISLLFTMIHKFLDPKPFNEDISQGFELHLSLIGTVSNLIFLACIIWQIMTYFYALKEASGLDGKKLWGSFIACMLLGDIIAMTLSRFFLYT</sequence>
<dbReference type="InParanoid" id="G9EIM4"/>
<feature type="transmembrane region" description="Helical" evidence="1">
    <location>
        <begin position="129"/>
        <end position="152"/>
    </location>
</feature>
<accession>G9EIM4</accession>
<dbReference type="RefSeq" id="WP_006869021.1">
    <property type="nucleotide sequence ID" value="NZ_JH413793.1"/>
</dbReference>
<evidence type="ECO:0000313" key="2">
    <source>
        <dbReference type="EMBL" id="EHL32792.1"/>
    </source>
</evidence>
<dbReference type="Proteomes" id="UP000002770">
    <property type="component" value="Unassembled WGS sequence"/>
</dbReference>
<name>G9EIM4_9GAMM</name>
<feature type="transmembrane region" description="Helical" evidence="1">
    <location>
        <begin position="97"/>
        <end position="117"/>
    </location>
</feature>
<keyword evidence="1" id="KW-1133">Transmembrane helix</keyword>
<dbReference type="AlphaFoldDB" id="G9EIM4"/>
<evidence type="ECO:0008006" key="4">
    <source>
        <dbReference type="Google" id="ProtNLM"/>
    </source>
</evidence>